<reference evidence="1" key="1">
    <citation type="submission" date="2018-11" db="EMBL/GenBank/DDBJ databases">
        <title>The sequence and de novo assembly of Larimichthys crocea genome using PacBio and Hi-C technologies.</title>
        <authorList>
            <person name="Xu P."/>
            <person name="Chen B."/>
            <person name="Zhou Z."/>
            <person name="Ke Q."/>
            <person name="Wu Y."/>
            <person name="Bai H."/>
            <person name="Pu F."/>
        </authorList>
    </citation>
    <scope>NUCLEOTIDE SEQUENCE</scope>
    <source>
        <tissue evidence="1">Muscle</tissue>
    </source>
</reference>
<name>A0ACD3RPQ3_LARCR</name>
<evidence type="ECO:0000313" key="2">
    <source>
        <dbReference type="Proteomes" id="UP000793456"/>
    </source>
</evidence>
<accession>A0ACD3RPQ3</accession>
<organism evidence="1 2">
    <name type="scientific">Larimichthys crocea</name>
    <name type="common">Large yellow croaker</name>
    <name type="synonym">Pseudosciaena crocea</name>
    <dbReference type="NCBI Taxonomy" id="215358"/>
    <lineage>
        <taxon>Eukaryota</taxon>
        <taxon>Metazoa</taxon>
        <taxon>Chordata</taxon>
        <taxon>Craniata</taxon>
        <taxon>Vertebrata</taxon>
        <taxon>Euteleostomi</taxon>
        <taxon>Actinopterygii</taxon>
        <taxon>Neopterygii</taxon>
        <taxon>Teleostei</taxon>
        <taxon>Neoteleostei</taxon>
        <taxon>Acanthomorphata</taxon>
        <taxon>Eupercaria</taxon>
        <taxon>Sciaenidae</taxon>
        <taxon>Larimichthys</taxon>
    </lineage>
</organism>
<gene>
    <name evidence="1" type="ORF">E3U43_015338</name>
</gene>
<dbReference type="EMBL" id="CM011676">
    <property type="protein sequence ID" value="TMS21365.1"/>
    <property type="molecule type" value="Genomic_DNA"/>
</dbReference>
<sequence length="253" mass="28742">MHCPVRKKRPTRDSDFSAIAVPSMHGSGYLDYAVETHASKSLKVMEEFRRQEMLCDLVLHVTYKDRTVDFKLKALKVVLFLLFSTRYQMEDVAKACCDFLTKHLEPANVIGIDRFAEEIGCTELHQRTREYINTHFNEVTKEDEFFSLSHCQLLELIGQDSLKVLCESEANSCKDFLAKIFQDMTLRKLPPPPNRGTQLIYVAGGVECYCPERNEWTCVTDMPVGRSGMGIAVTMEPCPGSLPEQEEDEDGAT</sequence>
<comment type="caution">
    <text evidence="1">The sequence shown here is derived from an EMBL/GenBank/DDBJ whole genome shotgun (WGS) entry which is preliminary data.</text>
</comment>
<evidence type="ECO:0000313" key="1">
    <source>
        <dbReference type="EMBL" id="TMS21365.1"/>
    </source>
</evidence>
<keyword evidence="2" id="KW-1185">Reference proteome</keyword>
<dbReference type="Proteomes" id="UP000793456">
    <property type="component" value="Chromosome III"/>
</dbReference>
<protein>
    <submittedName>
        <fullName evidence="1">Uncharacterized protein</fullName>
    </submittedName>
</protein>
<proteinExistence type="predicted"/>